<keyword evidence="3" id="KW-1185">Reference proteome</keyword>
<feature type="compositionally biased region" description="Basic and acidic residues" evidence="1">
    <location>
        <begin position="225"/>
        <end position="245"/>
    </location>
</feature>
<dbReference type="Proteomes" id="UP000249464">
    <property type="component" value="Unassembled WGS sequence"/>
</dbReference>
<gene>
    <name evidence="2" type="primary">BQ5605_C016g08073</name>
    <name evidence="2" type="ORF">BQ5605_C016G08073</name>
</gene>
<dbReference type="GO" id="GO:0003677">
    <property type="term" value="F:DNA binding"/>
    <property type="evidence" value="ECO:0007669"/>
    <property type="project" value="TreeGrafter"/>
</dbReference>
<feature type="compositionally biased region" description="Polar residues" evidence="1">
    <location>
        <begin position="404"/>
        <end position="416"/>
    </location>
</feature>
<feature type="compositionally biased region" description="Low complexity" evidence="1">
    <location>
        <begin position="165"/>
        <end position="176"/>
    </location>
</feature>
<dbReference type="AlphaFoldDB" id="A0A2X0LZ53"/>
<evidence type="ECO:0000256" key="1">
    <source>
        <dbReference type="SAM" id="MobiDB-lite"/>
    </source>
</evidence>
<reference evidence="2 3" key="1">
    <citation type="submission" date="2016-11" db="EMBL/GenBank/DDBJ databases">
        <authorList>
            <person name="Jaros S."/>
            <person name="Januszkiewicz K."/>
            <person name="Wedrychowicz H."/>
        </authorList>
    </citation>
    <scope>NUCLEOTIDE SEQUENCE [LARGE SCALE GENOMIC DNA]</scope>
</reference>
<feature type="region of interest" description="Disordered" evidence="1">
    <location>
        <begin position="305"/>
        <end position="468"/>
    </location>
</feature>
<dbReference type="Pfam" id="PF09729">
    <property type="entry name" value="Gti1_Pac2"/>
    <property type="match status" value="1"/>
</dbReference>
<feature type="region of interest" description="Disordered" evidence="1">
    <location>
        <begin position="148"/>
        <end position="192"/>
    </location>
</feature>
<feature type="region of interest" description="Disordered" evidence="1">
    <location>
        <begin position="210"/>
        <end position="256"/>
    </location>
</feature>
<evidence type="ECO:0000313" key="3">
    <source>
        <dbReference type="Proteomes" id="UP000249464"/>
    </source>
</evidence>
<organism evidence="2 3">
    <name type="scientific">Microbotryum silenes-dioicae</name>
    <dbReference type="NCBI Taxonomy" id="796604"/>
    <lineage>
        <taxon>Eukaryota</taxon>
        <taxon>Fungi</taxon>
        <taxon>Dikarya</taxon>
        <taxon>Basidiomycota</taxon>
        <taxon>Pucciniomycotina</taxon>
        <taxon>Microbotryomycetes</taxon>
        <taxon>Microbotryales</taxon>
        <taxon>Microbotryaceae</taxon>
        <taxon>Microbotryum</taxon>
    </lineage>
</organism>
<accession>A0A2X0LZ53</accession>
<dbReference type="PANTHER" id="PTHR28027:SF1">
    <property type="entry name" value="CAMP INDEPENDENT REGULATORY PROTEIN (AFU_ORTHOLOGUE AFUA_3G09640)"/>
    <property type="match status" value="1"/>
</dbReference>
<feature type="compositionally biased region" description="Polar residues" evidence="1">
    <location>
        <begin position="320"/>
        <end position="351"/>
    </location>
</feature>
<dbReference type="EMBL" id="FQNC01000018">
    <property type="protein sequence ID" value="SGY20487.1"/>
    <property type="molecule type" value="Genomic_DNA"/>
</dbReference>
<feature type="compositionally biased region" description="Low complexity" evidence="1">
    <location>
        <begin position="352"/>
        <end position="367"/>
    </location>
</feature>
<protein>
    <submittedName>
        <fullName evidence="2">BQ5605_C016g08073 protein</fullName>
    </submittedName>
</protein>
<name>A0A2X0LZ53_9BASI</name>
<sequence length="468" mass="50670">MVDHSELVAAGHSYFGTITTVQDAQVILEASKQGILPRVTRRLTDDERIQFVKPGACFCWEEEEAGIRRWTDHIKWTPSRVSGAFLTYLEVPSRGDETLIKQSFSSIDPQTNSKMHLIAYNSKAARRSGTLRSPLHDPMLQAIFQASFPSSREDGNANSDIPRRSSSVSSSSSCSSAEARSPPVAPATLPSLFGPHPSFSAAKLSYRRSHSNLHEVRSKALSSTEADRDRHTRDRPSTAKSDGDRPPLLSSQSFDAARFSRVSGSVDHTGGSNKSLSPVSIFSNVSPHGSTAWTFAYPGIASTTSGGPRWDSRDHHGAPNSASTSSLPIPSRYSVSSEPQEISPTLSTHARSQSSTSSTTSLTQPSPFWKDSLHGSSQPPQVPTPPGSAGVSRQLAPYSELASGMTSTASSPSMGSLISPLRGTFLDDDDKREDWNPDDPDSEGGPRLPDQQRGAEDERQLRLLDRRI</sequence>
<dbReference type="STRING" id="796604.A0A2X0LZ53"/>
<feature type="compositionally biased region" description="Acidic residues" evidence="1">
    <location>
        <begin position="426"/>
        <end position="442"/>
    </location>
</feature>
<evidence type="ECO:0000313" key="2">
    <source>
        <dbReference type="EMBL" id="SGY20487.1"/>
    </source>
</evidence>
<proteinExistence type="predicted"/>
<dbReference type="InterPro" id="IPR018608">
    <property type="entry name" value="Gti1/Pac2"/>
</dbReference>
<dbReference type="PANTHER" id="PTHR28027">
    <property type="entry name" value="TRANSCRIPTIONAL REGULATOR MIT1"/>
    <property type="match status" value="1"/>
</dbReference>
<feature type="compositionally biased region" description="Basic and acidic residues" evidence="1">
    <location>
        <begin position="453"/>
        <end position="468"/>
    </location>
</feature>